<dbReference type="Proteomes" id="UP000799757">
    <property type="component" value="Unassembled WGS sequence"/>
</dbReference>
<comment type="subcellular location">
    <subcellularLocation>
        <location evidence="1">Nucleus</location>
        <location evidence="1">Nuclear pore complex</location>
    </subcellularLocation>
</comment>
<organism evidence="12 13">
    <name type="scientific">Melanomma pulvis-pyrius CBS 109.77</name>
    <dbReference type="NCBI Taxonomy" id="1314802"/>
    <lineage>
        <taxon>Eukaryota</taxon>
        <taxon>Fungi</taxon>
        <taxon>Dikarya</taxon>
        <taxon>Ascomycota</taxon>
        <taxon>Pezizomycotina</taxon>
        <taxon>Dothideomycetes</taxon>
        <taxon>Pleosporomycetidae</taxon>
        <taxon>Pleosporales</taxon>
        <taxon>Melanommataceae</taxon>
        <taxon>Melanomma</taxon>
    </lineage>
</organism>
<evidence type="ECO:0000256" key="3">
    <source>
        <dbReference type="ARBA" id="ARBA00022448"/>
    </source>
</evidence>
<dbReference type="InterPro" id="IPR038506">
    <property type="entry name" value="GLE1-like_sf"/>
</dbReference>
<protein>
    <recommendedName>
        <fullName evidence="9">mRNA export factor GLE1</fullName>
    </recommendedName>
    <alternativeName>
        <fullName evidence="10">Nucleoporin GLE1</fullName>
    </alternativeName>
</protein>
<dbReference type="Gene3D" id="1.25.40.510">
    <property type="entry name" value="GLE1-like"/>
    <property type="match status" value="1"/>
</dbReference>
<name>A0A6A6XI76_9PLEO</name>
<feature type="region of interest" description="Disordered" evidence="11">
    <location>
        <begin position="143"/>
        <end position="227"/>
    </location>
</feature>
<evidence type="ECO:0000256" key="4">
    <source>
        <dbReference type="ARBA" id="ARBA00022816"/>
    </source>
</evidence>
<accession>A0A6A6XI76</accession>
<evidence type="ECO:0000313" key="12">
    <source>
        <dbReference type="EMBL" id="KAF2796149.1"/>
    </source>
</evidence>
<dbReference type="GO" id="GO:0031369">
    <property type="term" value="F:translation initiation factor binding"/>
    <property type="evidence" value="ECO:0007669"/>
    <property type="project" value="TreeGrafter"/>
</dbReference>
<dbReference type="OrthoDB" id="420884at2759"/>
<keyword evidence="5" id="KW-0653">Protein transport</keyword>
<evidence type="ECO:0000256" key="2">
    <source>
        <dbReference type="ARBA" id="ARBA00011056"/>
    </source>
</evidence>
<evidence type="ECO:0000313" key="13">
    <source>
        <dbReference type="Proteomes" id="UP000799757"/>
    </source>
</evidence>
<dbReference type="GO" id="GO:0005737">
    <property type="term" value="C:cytoplasm"/>
    <property type="evidence" value="ECO:0007669"/>
    <property type="project" value="TreeGrafter"/>
</dbReference>
<feature type="region of interest" description="Disordered" evidence="11">
    <location>
        <begin position="1"/>
        <end position="55"/>
    </location>
</feature>
<keyword evidence="4" id="KW-0509">mRNA transport</keyword>
<dbReference type="Pfam" id="PF07817">
    <property type="entry name" value="GLE1"/>
    <property type="match status" value="1"/>
</dbReference>
<dbReference type="EMBL" id="MU001838">
    <property type="protein sequence ID" value="KAF2796149.1"/>
    <property type="molecule type" value="Genomic_DNA"/>
</dbReference>
<feature type="compositionally biased region" description="Low complexity" evidence="11">
    <location>
        <begin position="1"/>
        <end position="18"/>
    </location>
</feature>
<dbReference type="AlphaFoldDB" id="A0A6A6XI76"/>
<keyword evidence="6" id="KW-0811">Translocation</keyword>
<evidence type="ECO:0000256" key="8">
    <source>
        <dbReference type="ARBA" id="ARBA00023242"/>
    </source>
</evidence>
<evidence type="ECO:0000256" key="10">
    <source>
        <dbReference type="ARBA" id="ARBA00029983"/>
    </source>
</evidence>
<keyword evidence="3" id="KW-0813">Transport</keyword>
<comment type="similarity">
    <text evidence="2">Belongs to the GLE1 family.</text>
</comment>
<dbReference type="GO" id="GO:0044614">
    <property type="term" value="C:nuclear pore cytoplasmic filaments"/>
    <property type="evidence" value="ECO:0007669"/>
    <property type="project" value="TreeGrafter"/>
</dbReference>
<dbReference type="GO" id="GO:0000822">
    <property type="term" value="F:inositol hexakisphosphate binding"/>
    <property type="evidence" value="ECO:0007669"/>
    <property type="project" value="TreeGrafter"/>
</dbReference>
<sequence length="566" mass="63644">MPARSGASSSSMHTTTASLGSSWLDGSPSRQSPSRIAHRPRRETLDRDSPSRQAQHAEFNLMLNRSERSFYERLDYDAAERAKDHDEQLSKAAIEHERVQRGAKLEIQRLILQQEQERKAREEQQQLEIERLNRLKARQEAEAQQRKLEAKQREEQAARQAAEHQRQLQEADARLKAQKEQVEAARRQQAEREDTAKKALASAAAAEKARSQLSQQPPQAPQISRAAVPTSLAANSRPTNLQQPPNTGLEVLHSKYLELHKRMKEFRTSFAKQHAHKSSSLKGPVGDMRRAMRLRMGQITVERKASIAAIAKMREEVFDKALKTPGPIVDIRHFIVSHPIPALSNEADAQYPALLLYAFSCFTKSLMKQFETEAANEDGRIIQEIGLIAASLLADQKYMWNGIPMTDVVMAKYHQACPILFGIRDKMDTPQGQARLGWLNIHGEPPQINIYNQRMLGLGCGFAALSLRQFSGKNPAIPMAEYWRAVSSISNTPAENLYGGHFMVLKGLLRDYAKKFMLFYGAQARGVLRKATVDLPARAPQRAADTASLVAVLKDGWKKNENISLD</sequence>
<evidence type="ECO:0000256" key="11">
    <source>
        <dbReference type="SAM" id="MobiDB-lite"/>
    </source>
</evidence>
<dbReference type="PANTHER" id="PTHR12960:SF0">
    <property type="entry name" value="MRNA EXPORT FACTOR GLE1"/>
    <property type="match status" value="1"/>
</dbReference>
<reference evidence="12" key="1">
    <citation type="journal article" date="2020" name="Stud. Mycol.">
        <title>101 Dothideomycetes genomes: a test case for predicting lifestyles and emergence of pathogens.</title>
        <authorList>
            <person name="Haridas S."/>
            <person name="Albert R."/>
            <person name="Binder M."/>
            <person name="Bloem J."/>
            <person name="Labutti K."/>
            <person name="Salamov A."/>
            <person name="Andreopoulos B."/>
            <person name="Baker S."/>
            <person name="Barry K."/>
            <person name="Bills G."/>
            <person name="Bluhm B."/>
            <person name="Cannon C."/>
            <person name="Castanera R."/>
            <person name="Culley D."/>
            <person name="Daum C."/>
            <person name="Ezra D."/>
            <person name="Gonzalez J."/>
            <person name="Henrissat B."/>
            <person name="Kuo A."/>
            <person name="Liang C."/>
            <person name="Lipzen A."/>
            <person name="Lutzoni F."/>
            <person name="Magnuson J."/>
            <person name="Mondo S."/>
            <person name="Nolan M."/>
            <person name="Ohm R."/>
            <person name="Pangilinan J."/>
            <person name="Park H.-J."/>
            <person name="Ramirez L."/>
            <person name="Alfaro M."/>
            <person name="Sun H."/>
            <person name="Tritt A."/>
            <person name="Yoshinaga Y."/>
            <person name="Zwiers L.-H."/>
            <person name="Turgeon B."/>
            <person name="Goodwin S."/>
            <person name="Spatafora J."/>
            <person name="Crous P."/>
            <person name="Grigoriev I."/>
        </authorList>
    </citation>
    <scope>NUCLEOTIDE SEQUENCE</scope>
    <source>
        <strain evidence="12">CBS 109.77</strain>
    </source>
</reference>
<keyword evidence="8" id="KW-0539">Nucleus</keyword>
<dbReference type="PANTHER" id="PTHR12960">
    <property type="entry name" value="GLE-1-RELATED"/>
    <property type="match status" value="1"/>
</dbReference>
<evidence type="ECO:0000256" key="5">
    <source>
        <dbReference type="ARBA" id="ARBA00022927"/>
    </source>
</evidence>
<dbReference type="GO" id="GO:0016973">
    <property type="term" value="P:poly(A)+ mRNA export from nucleus"/>
    <property type="evidence" value="ECO:0007669"/>
    <property type="project" value="InterPro"/>
</dbReference>
<gene>
    <name evidence="12" type="ORF">K505DRAFT_300799</name>
</gene>
<keyword evidence="13" id="KW-1185">Reference proteome</keyword>
<evidence type="ECO:0000256" key="7">
    <source>
        <dbReference type="ARBA" id="ARBA00023132"/>
    </source>
</evidence>
<evidence type="ECO:0000256" key="1">
    <source>
        <dbReference type="ARBA" id="ARBA00004567"/>
    </source>
</evidence>
<feature type="compositionally biased region" description="Basic and acidic residues" evidence="11">
    <location>
        <begin position="143"/>
        <end position="197"/>
    </location>
</feature>
<dbReference type="InterPro" id="IPR012476">
    <property type="entry name" value="GLE1"/>
</dbReference>
<feature type="compositionally biased region" description="Low complexity" evidence="11">
    <location>
        <begin position="198"/>
        <end position="227"/>
    </location>
</feature>
<evidence type="ECO:0000256" key="9">
    <source>
        <dbReference type="ARBA" id="ARBA00026227"/>
    </source>
</evidence>
<evidence type="ECO:0000256" key="6">
    <source>
        <dbReference type="ARBA" id="ARBA00023010"/>
    </source>
</evidence>
<keyword evidence="7" id="KW-0906">Nuclear pore complex</keyword>
<dbReference type="GO" id="GO:0015031">
    <property type="term" value="P:protein transport"/>
    <property type="evidence" value="ECO:0007669"/>
    <property type="project" value="UniProtKB-KW"/>
</dbReference>
<proteinExistence type="inferred from homology"/>
<dbReference type="GO" id="GO:0005543">
    <property type="term" value="F:phospholipid binding"/>
    <property type="evidence" value="ECO:0007669"/>
    <property type="project" value="TreeGrafter"/>
</dbReference>